<evidence type="ECO:0000313" key="14">
    <source>
        <dbReference type="Proteomes" id="UP000548119"/>
    </source>
</evidence>
<dbReference type="EMBL" id="JACJIR010000001">
    <property type="protein sequence ID" value="MBA9082388.1"/>
    <property type="molecule type" value="Genomic_DNA"/>
</dbReference>
<name>A0ABR6E1F0_9HYPH</name>
<keyword evidence="4 13" id="KW-0645">Protease</keyword>
<dbReference type="NCBIfam" id="TIGR00054">
    <property type="entry name" value="RIP metalloprotease RseP"/>
    <property type="match status" value="1"/>
</dbReference>
<dbReference type="PANTHER" id="PTHR42837:SF2">
    <property type="entry name" value="MEMBRANE METALLOPROTEASE ARASP2, CHLOROPLASTIC-RELATED"/>
    <property type="match status" value="1"/>
</dbReference>
<evidence type="ECO:0000313" key="13">
    <source>
        <dbReference type="EMBL" id="MBA9082388.1"/>
    </source>
</evidence>
<evidence type="ECO:0000256" key="10">
    <source>
        <dbReference type="ARBA" id="ARBA00023136"/>
    </source>
</evidence>
<keyword evidence="5 11" id="KW-0812">Transmembrane</keyword>
<dbReference type="RefSeq" id="WP_182479526.1">
    <property type="nucleotide sequence ID" value="NZ_CAWPNC010000001.1"/>
</dbReference>
<keyword evidence="7 11" id="KW-0862">Zinc</keyword>
<evidence type="ECO:0000256" key="5">
    <source>
        <dbReference type="ARBA" id="ARBA00022692"/>
    </source>
</evidence>
<evidence type="ECO:0000256" key="2">
    <source>
        <dbReference type="ARBA" id="ARBA00004141"/>
    </source>
</evidence>
<keyword evidence="8 11" id="KW-1133">Transmembrane helix</keyword>
<keyword evidence="9 11" id="KW-0482">Metalloprotease</keyword>
<reference evidence="13 14" key="1">
    <citation type="submission" date="2020-08" db="EMBL/GenBank/DDBJ databases">
        <title>Genomic Encyclopedia of Type Strains, Phase IV (KMG-IV): sequencing the most valuable type-strain genomes for metagenomic binning, comparative biology and taxonomic classification.</title>
        <authorList>
            <person name="Goeker M."/>
        </authorList>
    </citation>
    <scope>NUCLEOTIDE SEQUENCE [LARGE SCALE GENOMIC DNA]</scope>
    <source>
        <strain evidence="13 14">DSM 21431</strain>
    </source>
</reference>
<evidence type="ECO:0000256" key="7">
    <source>
        <dbReference type="ARBA" id="ARBA00022833"/>
    </source>
</evidence>
<dbReference type="Gene3D" id="2.30.42.10">
    <property type="match status" value="1"/>
</dbReference>
<sequence>MEFFHHIFSVGDLFLRGLGIVFVIMVIIFVHEMGHYLIGRWCGIRVSVFSLGFGPQIFNYTDKHGTQWRLALILLGGYVKFVGDKDGTSMLSSQSFPQVCGSFASAHAWKRAATVFAGPLFNIFFSIVVLTFFFFSYGRVAIEPVVGSLVENAPAIQAGLVLGDRFVEMDGRRVESFEDLITYVTFHSEDPIEFKLERMGQVFKAVITPTMTERDDGFGNRVRVGMIGVGAPVDPVNPMRLDQAYKKHIHYNLLEAVREASKRTAFIITQTVFFVSRLMEGQGDRCQLSGPSKTVKIAWQISESGFISLLNFTAFLSIGIGLINLFPIPPLDGGHLLFYVIEAVAGRRVPIKIQEIIFYIGFFVVFIFMIFALFNDYFCWFGY</sequence>
<dbReference type="CDD" id="cd23081">
    <property type="entry name" value="cpPDZ_EcRseP-like"/>
    <property type="match status" value="1"/>
</dbReference>
<accession>A0ABR6E1F0</accession>
<keyword evidence="10 11" id="KW-0472">Membrane</keyword>
<feature type="transmembrane region" description="Helical" evidence="11">
    <location>
        <begin position="13"/>
        <end position="30"/>
    </location>
</feature>
<evidence type="ECO:0000256" key="8">
    <source>
        <dbReference type="ARBA" id="ARBA00022989"/>
    </source>
</evidence>
<feature type="transmembrane region" description="Helical" evidence="11">
    <location>
        <begin position="112"/>
        <end position="135"/>
    </location>
</feature>
<dbReference type="PANTHER" id="PTHR42837">
    <property type="entry name" value="REGULATOR OF SIGMA-E PROTEASE RSEP"/>
    <property type="match status" value="1"/>
</dbReference>
<evidence type="ECO:0000256" key="6">
    <source>
        <dbReference type="ARBA" id="ARBA00022801"/>
    </source>
</evidence>
<feature type="transmembrane region" description="Helical" evidence="11">
    <location>
        <begin position="356"/>
        <end position="374"/>
    </location>
</feature>
<feature type="transmembrane region" description="Helical" evidence="11">
    <location>
        <begin position="306"/>
        <end position="326"/>
    </location>
</feature>
<feature type="domain" description="Peptidase M50" evidence="12">
    <location>
        <begin position="21"/>
        <end position="367"/>
    </location>
</feature>
<dbReference type="Pfam" id="PF02163">
    <property type="entry name" value="Peptidase_M50"/>
    <property type="match status" value="1"/>
</dbReference>
<comment type="caution">
    <text evidence="13">The sequence shown here is derived from an EMBL/GenBank/DDBJ whole genome shotgun (WGS) entry which is preliminary data.</text>
</comment>
<dbReference type="Proteomes" id="UP000548119">
    <property type="component" value="Unassembled WGS sequence"/>
</dbReference>
<comment type="similarity">
    <text evidence="3 11">Belongs to the peptidase M50B family.</text>
</comment>
<evidence type="ECO:0000256" key="11">
    <source>
        <dbReference type="RuleBase" id="RU362031"/>
    </source>
</evidence>
<protein>
    <recommendedName>
        <fullName evidence="11">Zinc metalloprotease</fullName>
        <ecNumber evidence="11">3.4.24.-</ecNumber>
    </recommendedName>
</protein>
<dbReference type="InterPro" id="IPR008915">
    <property type="entry name" value="Peptidase_M50"/>
</dbReference>
<organism evidence="13 14">
    <name type="scientific">Bartonella chomelii</name>
    <dbReference type="NCBI Taxonomy" id="236402"/>
    <lineage>
        <taxon>Bacteria</taxon>
        <taxon>Pseudomonadati</taxon>
        <taxon>Pseudomonadota</taxon>
        <taxon>Alphaproteobacteria</taxon>
        <taxon>Hyphomicrobiales</taxon>
        <taxon>Bartonellaceae</taxon>
        <taxon>Bartonella</taxon>
    </lineage>
</organism>
<evidence type="ECO:0000256" key="4">
    <source>
        <dbReference type="ARBA" id="ARBA00022670"/>
    </source>
</evidence>
<dbReference type="InterPro" id="IPR004387">
    <property type="entry name" value="Pept_M50_Zn"/>
</dbReference>
<dbReference type="InterPro" id="IPR036034">
    <property type="entry name" value="PDZ_sf"/>
</dbReference>
<evidence type="ECO:0000256" key="1">
    <source>
        <dbReference type="ARBA" id="ARBA00001947"/>
    </source>
</evidence>
<dbReference type="SUPFAM" id="SSF50156">
    <property type="entry name" value="PDZ domain-like"/>
    <property type="match status" value="1"/>
</dbReference>
<comment type="subcellular location">
    <subcellularLocation>
        <location evidence="2">Membrane</location>
        <topology evidence="2">Multi-pass membrane protein</topology>
    </subcellularLocation>
</comment>
<dbReference type="GO" id="GO:0008233">
    <property type="term" value="F:peptidase activity"/>
    <property type="evidence" value="ECO:0007669"/>
    <property type="project" value="UniProtKB-KW"/>
</dbReference>
<keyword evidence="14" id="KW-1185">Reference proteome</keyword>
<gene>
    <name evidence="13" type="ORF">GGR10_000211</name>
</gene>
<dbReference type="EC" id="3.4.24.-" evidence="11"/>
<evidence type="ECO:0000259" key="12">
    <source>
        <dbReference type="Pfam" id="PF02163"/>
    </source>
</evidence>
<dbReference type="GO" id="GO:0006508">
    <property type="term" value="P:proteolysis"/>
    <property type="evidence" value="ECO:0007669"/>
    <property type="project" value="UniProtKB-KW"/>
</dbReference>
<evidence type="ECO:0000256" key="9">
    <source>
        <dbReference type="ARBA" id="ARBA00023049"/>
    </source>
</evidence>
<proteinExistence type="inferred from homology"/>
<comment type="cofactor">
    <cofactor evidence="1 11">
        <name>Zn(2+)</name>
        <dbReference type="ChEBI" id="CHEBI:29105"/>
    </cofactor>
</comment>
<dbReference type="CDD" id="cd06163">
    <property type="entry name" value="S2P-M50_PDZ_RseP-like"/>
    <property type="match status" value="1"/>
</dbReference>
<keyword evidence="6 11" id="KW-0378">Hydrolase</keyword>
<evidence type="ECO:0000256" key="3">
    <source>
        <dbReference type="ARBA" id="ARBA00007931"/>
    </source>
</evidence>
<keyword evidence="11" id="KW-0479">Metal-binding</keyword>